<protein>
    <submittedName>
        <fullName evidence="3">Uncharacterized protein</fullName>
    </submittedName>
</protein>
<feature type="coiled-coil region" evidence="1">
    <location>
        <begin position="168"/>
        <end position="209"/>
    </location>
</feature>
<feature type="compositionally biased region" description="Basic and acidic residues" evidence="2">
    <location>
        <begin position="570"/>
        <end position="588"/>
    </location>
</feature>
<feature type="compositionally biased region" description="Low complexity" evidence="2">
    <location>
        <begin position="624"/>
        <end position="635"/>
    </location>
</feature>
<sequence>MRRAFQPRLSLHSHSLSLSTDLTSQISPGIPSSSLHAGDLSGSSPTTPQPTKTHFRRKTYAGDLALDLGNANAIRDYEERIALLESQNARISVELRATQQNLVDEREDRQIQRQSFIMSAPSSTSHAQIADSHLNEHSEILYERKLRMEILDSLKKVRTENMTISRSLRECQDNYASLTSVLEVEQKEKEELREEIKKLSQKNFMLYEHNMLLVGRDSALQEEISSLMTKSQADDWMRGVLEEELQTARQSSPTKKAHSHISAHVKRSTPAPSITLEHQGPLRAQLVTACDELHVARRCLEASEKRCTELDSRTSSLQREMSQCLDSSAQALDVERDLRAEVEEYARKLEEENARLKDELDYLRESDSRQKDPVTHADAVPTNIPVETMEASSSKLAEFSEGHIPHKILCGDVQKITVDVRNVTLSPAIDESTSDDMITADTEAALKARRRERLLERQLRLSSSKRIARRRSSVRSRSALFASVASPTITDAPVTVFQSMVHSFIPSPSPWLVLLRRDSLKPLQLAFPELSSSSRSSSPVLNSEAVEARVRRDWRSSSRSSSPALNSEAVETRVRRESLKPLHLRSPESKSSSRCSSPALNSEAVETRVRRDSFKPLHLRSPESKASSRSSSLALNSETLEARDSFKPLQLAFPELGSSSRSSSPGLNSEVVGTRAARRDSLKPLQLSSPESVSSNKLKRLTLHNPSFCSVPTSDIAFSPILPPVPPSTPKKQKPARKWSDRFPDGTPTTGYYPESPDSPSATLVAPSPASAHVDLRKSLMISTTLSKKSSFEATLKATTTLFLDMRGDKQERSQLPTEKSVRNYLPPPTHMRRASAVLATIAKSTGIGSFEDWFVV</sequence>
<feature type="region of interest" description="Disordered" evidence="2">
    <location>
        <begin position="722"/>
        <end position="766"/>
    </location>
</feature>
<feature type="coiled-coil region" evidence="1">
    <location>
        <begin position="300"/>
        <end position="366"/>
    </location>
</feature>
<proteinExistence type="predicted"/>
<feature type="region of interest" description="Disordered" evidence="2">
    <location>
        <begin position="557"/>
        <end position="635"/>
    </location>
</feature>
<evidence type="ECO:0000313" key="3">
    <source>
        <dbReference type="EMBL" id="KAE9396057.1"/>
    </source>
</evidence>
<feature type="compositionally biased region" description="Polar residues" evidence="2">
    <location>
        <begin position="686"/>
        <end position="695"/>
    </location>
</feature>
<feature type="compositionally biased region" description="Basic residues" evidence="2">
    <location>
        <begin position="255"/>
        <end position="267"/>
    </location>
</feature>
<keyword evidence="1" id="KW-0175">Coiled coil</keyword>
<evidence type="ECO:0000313" key="4">
    <source>
        <dbReference type="Proteomes" id="UP000799118"/>
    </source>
</evidence>
<evidence type="ECO:0000256" key="2">
    <source>
        <dbReference type="SAM" id="MobiDB-lite"/>
    </source>
</evidence>
<organism evidence="3 4">
    <name type="scientific">Gymnopus androsaceus JB14</name>
    <dbReference type="NCBI Taxonomy" id="1447944"/>
    <lineage>
        <taxon>Eukaryota</taxon>
        <taxon>Fungi</taxon>
        <taxon>Dikarya</taxon>
        <taxon>Basidiomycota</taxon>
        <taxon>Agaricomycotina</taxon>
        <taxon>Agaricomycetes</taxon>
        <taxon>Agaricomycetidae</taxon>
        <taxon>Agaricales</taxon>
        <taxon>Marasmiineae</taxon>
        <taxon>Omphalotaceae</taxon>
        <taxon>Gymnopus</taxon>
    </lineage>
</organism>
<accession>A0A6A4HFQ7</accession>
<feature type="region of interest" description="Disordered" evidence="2">
    <location>
        <begin position="248"/>
        <end position="275"/>
    </location>
</feature>
<feature type="coiled-coil region" evidence="1">
    <location>
        <begin position="74"/>
        <end position="101"/>
    </location>
</feature>
<feature type="region of interest" description="Disordered" evidence="2">
    <location>
        <begin position="810"/>
        <end position="829"/>
    </location>
</feature>
<keyword evidence="4" id="KW-1185">Reference proteome</keyword>
<name>A0A6A4HFQ7_9AGAR</name>
<feature type="compositionally biased region" description="Polar residues" evidence="2">
    <location>
        <begin position="25"/>
        <end position="52"/>
    </location>
</feature>
<dbReference type="Proteomes" id="UP000799118">
    <property type="component" value="Unassembled WGS sequence"/>
</dbReference>
<feature type="region of interest" description="Disordered" evidence="2">
    <location>
        <begin position="655"/>
        <end position="695"/>
    </location>
</feature>
<dbReference type="EMBL" id="ML769520">
    <property type="protein sequence ID" value="KAE9396057.1"/>
    <property type="molecule type" value="Genomic_DNA"/>
</dbReference>
<feature type="region of interest" description="Disordered" evidence="2">
    <location>
        <begin position="22"/>
        <end position="53"/>
    </location>
</feature>
<reference evidence="3" key="1">
    <citation type="journal article" date="2019" name="Environ. Microbiol.">
        <title>Fungal ecological strategies reflected in gene transcription - a case study of two litter decomposers.</title>
        <authorList>
            <person name="Barbi F."/>
            <person name="Kohler A."/>
            <person name="Barry K."/>
            <person name="Baskaran P."/>
            <person name="Daum C."/>
            <person name="Fauchery L."/>
            <person name="Ihrmark K."/>
            <person name="Kuo A."/>
            <person name="LaButti K."/>
            <person name="Lipzen A."/>
            <person name="Morin E."/>
            <person name="Grigoriev I.V."/>
            <person name="Henrissat B."/>
            <person name="Lindahl B."/>
            <person name="Martin F."/>
        </authorList>
    </citation>
    <scope>NUCLEOTIDE SEQUENCE</scope>
    <source>
        <strain evidence="3">JB14</strain>
    </source>
</reference>
<gene>
    <name evidence="3" type="ORF">BT96DRAFT_922400</name>
</gene>
<evidence type="ECO:0000256" key="1">
    <source>
        <dbReference type="SAM" id="Coils"/>
    </source>
</evidence>
<dbReference type="OrthoDB" id="2895477at2759"/>
<feature type="compositionally biased region" description="Basic and acidic residues" evidence="2">
    <location>
        <begin position="605"/>
        <end position="623"/>
    </location>
</feature>
<dbReference type="AlphaFoldDB" id="A0A6A4HFQ7"/>